<organism evidence="3 4">
    <name type="scientific">Sorangium cellulosum</name>
    <name type="common">Polyangium cellulosum</name>
    <dbReference type="NCBI Taxonomy" id="56"/>
    <lineage>
        <taxon>Bacteria</taxon>
        <taxon>Pseudomonadati</taxon>
        <taxon>Myxococcota</taxon>
        <taxon>Polyangia</taxon>
        <taxon>Polyangiales</taxon>
        <taxon>Polyangiaceae</taxon>
        <taxon>Sorangium</taxon>
    </lineage>
</organism>
<evidence type="ECO:0000313" key="4">
    <source>
        <dbReference type="Proteomes" id="UP000295497"/>
    </source>
</evidence>
<dbReference type="AlphaFoldDB" id="A0A4P2QZH5"/>
<keyword evidence="2" id="KW-0732">Signal</keyword>
<evidence type="ECO:0000256" key="1">
    <source>
        <dbReference type="SAM" id="MobiDB-lite"/>
    </source>
</evidence>
<accession>A0A4P2QZH5</accession>
<gene>
    <name evidence="3" type="ORF">SOCE836_082240</name>
</gene>
<dbReference type="EMBL" id="CP012672">
    <property type="protein sequence ID" value="AUX36020.1"/>
    <property type="molecule type" value="Genomic_DNA"/>
</dbReference>
<feature type="compositionally biased region" description="Gly residues" evidence="1">
    <location>
        <begin position="467"/>
        <end position="489"/>
    </location>
</feature>
<reference evidence="3 4" key="1">
    <citation type="submission" date="2015-09" db="EMBL/GenBank/DDBJ databases">
        <title>Sorangium comparison.</title>
        <authorList>
            <person name="Zaburannyi N."/>
            <person name="Bunk B."/>
            <person name="Overmann J."/>
            <person name="Mueller R."/>
        </authorList>
    </citation>
    <scope>NUCLEOTIDE SEQUENCE [LARGE SCALE GENOMIC DNA]</scope>
    <source>
        <strain evidence="3 4">So ce836</strain>
    </source>
</reference>
<sequence>MFPLTLRCASLYHRTMKYASILLATLSLGLSPLSASALITQPNGTIMPRDSENGEVQLYTLFERRGEAIDYQADGNTAPSTFSPLCGFTAELVLTQTGARLGVGWYNVDPAATAPPSLDDIHPIVPAGAPVGTIVTAADIRSDPAYAGGQIGFALIGAQTHYSEQRWNQVCTGCTPPGPWVTAVIYTSMVTPNAFYVAFEDGSVGPDPDDFNNDGDYNDYVYFFSGLTCTGGGEPCDTGLPGVCAPGVTQCAADGLTCQGLVPSSQETCDGLDNDCNGTADEGDLCPADHVCDRGVCVQACGRGEFVCPPEKECNAAGFCVDPACADVVCDAGQVCAGGQCRAACDGVQCPFPTVCRVGVCVDPCSNVTCEEGTVCDGGVCKPSCPCTPCPSGRACEEESGLCRESACVGVACPSGQRCDAGACVDACAGAVCPSGQICAGGACVDDASATATSGPTGSTGASLDSGAGGGVADPAGSGGTGGAGGAGAPGRRRGRLGWRRRGRRLWLPRGRRAGLARGAARGDRAGAGRRAPPAARQRLREGRARPPVNRAGGAGGADASSTGGGGGGAPIACGGSAGATCGETEYCETPDDACPGEAQGVCAPRPSRWDCPEECAGGCGCDQRVYCNACTAHAAGMNVSADTSCASGDYEIVSRDRVYVHHADLAANRRLTLYLTWPTQSDPRYAGVELPELWALLDVALTGDMRDCTEPRTPGAEGRYPVTGATGIMSWETEPNTGIPCVIDMDIAVTLDGEPATERFQAKGVVVDNTCL</sequence>
<feature type="signal peptide" evidence="2">
    <location>
        <begin position="1"/>
        <end position="37"/>
    </location>
</feature>
<feature type="region of interest" description="Disordered" evidence="1">
    <location>
        <begin position="455"/>
        <end position="567"/>
    </location>
</feature>
<dbReference type="Proteomes" id="UP000295497">
    <property type="component" value="Chromosome"/>
</dbReference>
<evidence type="ECO:0000313" key="3">
    <source>
        <dbReference type="EMBL" id="AUX36020.1"/>
    </source>
</evidence>
<proteinExistence type="predicted"/>
<feature type="chain" id="PRO_5020572191" evidence="2">
    <location>
        <begin position="38"/>
        <end position="773"/>
    </location>
</feature>
<feature type="compositionally biased region" description="Basic residues" evidence="1">
    <location>
        <begin position="491"/>
        <end position="515"/>
    </location>
</feature>
<protein>
    <submittedName>
        <fullName evidence="3">Uncharacterized protein</fullName>
    </submittedName>
</protein>
<evidence type="ECO:0000256" key="2">
    <source>
        <dbReference type="SAM" id="SignalP"/>
    </source>
</evidence>
<name>A0A4P2QZH5_SORCE</name>
<feature type="compositionally biased region" description="Gly residues" evidence="1">
    <location>
        <begin position="553"/>
        <end position="567"/>
    </location>
</feature>